<reference evidence="2 3" key="2">
    <citation type="journal article" date="2013" name="IMA Fungus">
        <title>IMA Genome-F 1: Ceratocystis fimbriata: Draft nuclear genome sequence for the plant pathogen, Ceratocystis fimbriata.</title>
        <authorList>
            <person name="Wilken P.M."/>
            <person name="Steenkamp E.T."/>
            <person name="Wingfield M.J."/>
            <person name="de Beer Z.W."/>
            <person name="Wingfield B.D."/>
        </authorList>
    </citation>
    <scope>NUCLEOTIDE SEQUENCE [LARGE SCALE GENOMIC DNA]</scope>
    <source>
        <strain evidence="2 3">CBS 114723</strain>
    </source>
</reference>
<feature type="compositionally biased region" description="Basic and acidic residues" evidence="1">
    <location>
        <begin position="1"/>
        <end position="15"/>
    </location>
</feature>
<dbReference type="EMBL" id="APWK03000108">
    <property type="protein sequence ID" value="PHH50939.1"/>
    <property type="molecule type" value="Genomic_DNA"/>
</dbReference>
<gene>
    <name evidence="2" type="ORF">CFIMG_007279RA00001</name>
</gene>
<comment type="caution">
    <text evidence="2">The sequence shown here is derived from an EMBL/GenBank/DDBJ whole genome shotgun (WGS) entry which is preliminary data.</text>
</comment>
<dbReference type="Proteomes" id="UP000222788">
    <property type="component" value="Unassembled WGS sequence"/>
</dbReference>
<reference evidence="2 3" key="1">
    <citation type="journal article" date="2013" name="Fungal Biol.">
        <title>Analysis of microsatellite markers in the genome of the plant pathogen Ceratocystis fimbriata.</title>
        <authorList>
            <person name="Simpson M.C."/>
            <person name="Wilken P.M."/>
            <person name="Coetzee M.P."/>
            <person name="Wingfield M.J."/>
            <person name="Wingfield B.D."/>
        </authorList>
    </citation>
    <scope>NUCLEOTIDE SEQUENCE [LARGE SCALE GENOMIC DNA]</scope>
    <source>
        <strain evidence="2 3">CBS 114723</strain>
    </source>
</reference>
<feature type="region of interest" description="Disordered" evidence="1">
    <location>
        <begin position="1"/>
        <end position="22"/>
    </location>
</feature>
<feature type="region of interest" description="Disordered" evidence="1">
    <location>
        <begin position="138"/>
        <end position="163"/>
    </location>
</feature>
<dbReference type="STRING" id="1035309.A0A2C5WI09"/>
<dbReference type="OrthoDB" id="2351940at2759"/>
<feature type="region of interest" description="Disordered" evidence="1">
    <location>
        <begin position="79"/>
        <end position="98"/>
    </location>
</feature>
<evidence type="ECO:0000313" key="3">
    <source>
        <dbReference type="Proteomes" id="UP000222788"/>
    </source>
</evidence>
<name>A0A2C5WI09_9PEZI</name>
<accession>A0A2C5WI09</accession>
<sequence>MSSSRNEHHSSDSQDQRASNARSRSFYADILLNHLQPDSSFTDSQGLSPLPPPPLLTTSSRQELSRQMAEFEAFRSQLSNTSSRVGQTSENPLDHNYSAGRFTGFLSPATAARAARAARSRNSQTALTDGLSSLVSQSPLHTRQAEHDSNQPSSATQSSQIPQQLTGLSINPEEQSSSSRQSQSQPVSFPFIHAPERLGTVNPHNLFTDESHKTKRRRLDTYCQPSHLYGRYGQVEPGPLQMEIVQDNGSVFMPCASSINNILLPDVRSYDFDVTGCNIVLQHQNGTPFSLQKIVIRSPTSRIADIPPVGLLFLSMEKDDVFRRTAAYQIRTSNTSQHRLLAEDITGRQYRSMYEEDDEECDDIPLEFKSSPPKRGSIKILTENEDLSSDNESVDSDEYRVRDFIDINADTSFDSEPGEASAVYMGLSHYHSSSRTGFPPRSPPNRIGTLPFENDDSDIAFPIRRPARFSERNSGIGRLRGSSSNFLNRLINQESTAAMAAETPRRPADSSATGLEAARQASQLATQNAVRAVGGSFMVPQARFVMDKTKCTIEFDPPLAACNILLKIWCPQNISPRIYLQSVEVIGFAGPRYLPSVELR</sequence>
<dbReference type="AlphaFoldDB" id="A0A2C5WI09"/>
<feature type="compositionally biased region" description="Polar residues" evidence="1">
    <location>
        <begin position="79"/>
        <end position="91"/>
    </location>
</feature>
<organism evidence="2 3">
    <name type="scientific">Ceratocystis fimbriata CBS 114723</name>
    <dbReference type="NCBI Taxonomy" id="1035309"/>
    <lineage>
        <taxon>Eukaryota</taxon>
        <taxon>Fungi</taxon>
        <taxon>Dikarya</taxon>
        <taxon>Ascomycota</taxon>
        <taxon>Pezizomycotina</taxon>
        <taxon>Sordariomycetes</taxon>
        <taxon>Hypocreomycetidae</taxon>
        <taxon>Microascales</taxon>
        <taxon>Ceratocystidaceae</taxon>
        <taxon>Ceratocystis</taxon>
    </lineage>
</organism>
<protein>
    <submittedName>
        <fullName evidence="2">Uncharacterized protein</fullName>
    </submittedName>
</protein>
<evidence type="ECO:0000256" key="1">
    <source>
        <dbReference type="SAM" id="MobiDB-lite"/>
    </source>
</evidence>
<feature type="compositionally biased region" description="Polar residues" evidence="1">
    <location>
        <begin position="37"/>
        <end position="46"/>
    </location>
</feature>
<proteinExistence type="predicted"/>
<feature type="compositionally biased region" description="Polar residues" evidence="1">
    <location>
        <begin position="150"/>
        <end position="163"/>
    </location>
</feature>
<keyword evidence="3" id="KW-1185">Reference proteome</keyword>
<feature type="region of interest" description="Disordered" evidence="1">
    <location>
        <begin position="37"/>
        <end position="66"/>
    </location>
</feature>
<evidence type="ECO:0000313" key="2">
    <source>
        <dbReference type="EMBL" id="PHH50939.1"/>
    </source>
</evidence>